<comment type="caution">
    <text evidence="1">The sequence shown here is derived from an EMBL/GenBank/DDBJ whole genome shotgun (WGS) entry which is preliminary data.</text>
</comment>
<sequence length="70" mass="7264">MMTKSGSCGACAFFDEHNAAAQSGQEGLCRFNPPVSQPTADAHGLWPVVTEKDWCGHFAPEAVAGAVAAE</sequence>
<organism evidence="1 2">
    <name type="scientific">Lichenibacterium minor</name>
    <dbReference type="NCBI Taxonomy" id="2316528"/>
    <lineage>
        <taxon>Bacteria</taxon>
        <taxon>Pseudomonadati</taxon>
        <taxon>Pseudomonadota</taxon>
        <taxon>Alphaproteobacteria</taxon>
        <taxon>Hyphomicrobiales</taxon>
        <taxon>Lichenihabitantaceae</taxon>
        <taxon>Lichenibacterium</taxon>
    </lineage>
</organism>
<gene>
    <name evidence="1" type="ORF">D3273_10530</name>
</gene>
<reference evidence="1 2" key="1">
    <citation type="submission" date="2018-12" db="EMBL/GenBank/DDBJ databases">
        <authorList>
            <person name="Grouzdev D.S."/>
            <person name="Krutkina M.S."/>
        </authorList>
    </citation>
    <scope>NUCLEOTIDE SEQUENCE [LARGE SCALE GENOMIC DNA]</scope>
    <source>
        <strain evidence="1 2">RmlP026</strain>
    </source>
</reference>
<protein>
    <recommendedName>
        <fullName evidence="3">High-potential iron-sulfur protein</fullName>
    </recommendedName>
</protein>
<evidence type="ECO:0000313" key="1">
    <source>
        <dbReference type="EMBL" id="RYC32145.1"/>
    </source>
</evidence>
<dbReference type="RefSeq" id="WP_129226257.1">
    <property type="nucleotide sequence ID" value="NZ_QYBB01000009.1"/>
</dbReference>
<evidence type="ECO:0000313" key="2">
    <source>
        <dbReference type="Proteomes" id="UP000290759"/>
    </source>
</evidence>
<accession>A0A4Q2UB56</accession>
<dbReference type="OrthoDB" id="290218at2"/>
<reference evidence="1 2" key="2">
    <citation type="submission" date="2019-02" db="EMBL/GenBank/DDBJ databases">
        <title>'Lichenibacterium ramalinii' gen. nov. sp. nov., 'Lichenibacterium minor' gen. nov. sp. nov.</title>
        <authorList>
            <person name="Pankratov T."/>
        </authorList>
    </citation>
    <scope>NUCLEOTIDE SEQUENCE [LARGE SCALE GENOMIC DNA]</scope>
    <source>
        <strain evidence="1 2">RmlP026</strain>
    </source>
</reference>
<evidence type="ECO:0008006" key="3">
    <source>
        <dbReference type="Google" id="ProtNLM"/>
    </source>
</evidence>
<dbReference type="EMBL" id="QYBB01000009">
    <property type="protein sequence ID" value="RYC32145.1"/>
    <property type="molecule type" value="Genomic_DNA"/>
</dbReference>
<name>A0A4Q2UB56_9HYPH</name>
<dbReference type="Proteomes" id="UP000290759">
    <property type="component" value="Unassembled WGS sequence"/>
</dbReference>
<proteinExistence type="predicted"/>
<keyword evidence="2" id="KW-1185">Reference proteome</keyword>
<dbReference type="AlphaFoldDB" id="A0A4Q2UB56"/>